<sequence>MKNSNITTSDSSKLDRKTIERNRRIHMKALCFKLVSIIPSKYLKPTKDMLSQQDQLDLAATYIKHLREKVEKLKGKKEQAMNMIRSTQSNNRIFNIGSQLPQLEIRDLGSGIEVMLISGLNKNFMLYEVISVLEEEGAEVVTANFSTVADKIFYTVHAQVKISRVGVEPTRVYQRLQELIAPLESWEYIS</sequence>
<accession>A0A8B8JMD4</accession>
<reference evidence="7" key="1">
    <citation type="journal article" date="2019" name="Toxins">
        <title>Detection of Abrin-Like and Prepropulchellin-Like Toxin Genes and Transcripts Using Whole Genome Sequencing and Full-Length Transcript Sequencing of Abrus precatorius.</title>
        <authorList>
            <person name="Hovde B.T."/>
            <person name="Daligault H.E."/>
            <person name="Hanschen E.R."/>
            <person name="Kunde Y.A."/>
            <person name="Johnson M.B."/>
            <person name="Starkenburg S.R."/>
            <person name="Johnson S.L."/>
        </authorList>
    </citation>
    <scope>NUCLEOTIDE SEQUENCE [LARGE SCALE GENOMIC DNA]</scope>
</reference>
<keyword evidence="7" id="KW-1185">Reference proteome</keyword>
<evidence type="ECO:0000256" key="2">
    <source>
        <dbReference type="ARBA" id="ARBA00023015"/>
    </source>
</evidence>
<protein>
    <submittedName>
        <fullName evidence="8">Transcription factor bHLH162-like</fullName>
    </submittedName>
</protein>
<dbReference type="RefSeq" id="XP_027332636.1">
    <property type="nucleotide sequence ID" value="XM_027476835.1"/>
</dbReference>
<dbReference type="InterPro" id="IPR015660">
    <property type="entry name" value="MASH1/Ascl1a-like"/>
</dbReference>
<dbReference type="GO" id="GO:0000977">
    <property type="term" value="F:RNA polymerase II transcription regulatory region sequence-specific DNA binding"/>
    <property type="evidence" value="ECO:0007669"/>
    <property type="project" value="TreeGrafter"/>
</dbReference>
<keyword evidence="4" id="KW-0539">Nucleus</keyword>
<feature type="coiled-coil region" evidence="5">
    <location>
        <begin position="63"/>
        <end position="90"/>
    </location>
</feature>
<dbReference type="Proteomes" id="UP000694853">
    <property type="component" value="Unplaced"/>
</dbReference>
<dbReference type="PANTHER" id="PTHR13935:SF46">
    <property type="entry name" value="TRANSCRIPTION FACTOR BHLH167-RELATED"/>
    <property type="match status" value="1"/>
</dbReference>
<dbReference type="InterPro" id="IPR036638">
    <property type="entry name" value="HLH_DNA-bd_sf"/>
</dbReference>
<dbReference type="Pfam" id="PF00010">
    <property type="entry name" value="HLH"/>
    <property type="match status" value="1"/>
</dbReference>
<evidence type="ECO:0000256" key="5">
    <source>
        <dbReference type="SAM" id="Coils"/>
    </source>
</evidence>
<evidence type="ECO:0000256" key="4">
    <source>
        <dbReference type="ARBA" id="ARBA00023242"/>
    </source>
</evidence>
<keyword evidence="2" id="KW-0805">Transcription regulation</keyword>
<dbReference type="PANTHER" id="PTHR13935">
    <property type="entry name" value="ACHAETE-SCUTE TRANSCRIPTION FACTOR-RELATED"/>
    <property type="match status" value="1"/>
</dbReference>
<comment type="subcellular location">
    <subcellularLocation>
        <location evidence="1">Nucleus</location>
    </subcellularLocation>
</comment>
<evidence type="ECO:0000313" key="8">
    <source>
        <dbReference type="RefSeq" id="XP_027332636.1"/>
    </source>
</evidence>
<dbReference type="GO" id="GO:0046983">
    <property type="term" value="F:protein dimerization activity"/>
    <property type="evidence" value="ECO:0007669"/>
    <property type="project" value="InterPro"/>
</dbReference>
<keyword evidence="3" id="KW-0804">Transcription</keyword>
<evidence type="ECO:0000256" key="3">
    <source>
        <dbReference type="ARBA" id="ARBA00023163"/>
    </source>
</evidence>
<dbReference type="PROSITE" id="PS50888">
    <property type="entry name" value="BHLH"/>
    <property type="match status" value="1"/>
</dbReference>
<dbReference type="GO" id="GO:0090575">
    <property type="term" value="C:RNA polymerase II transcription regulator complex"/>
    <property type="evidence" value="ECO:0007669"/>
    <property type="project" value="TreeGrafter"/>
</dbReference>
<evidence type="ECO:0000256" key="1">
    <source>
        <dbReference type="ARBA" id="ARBA00004123"/>
    </source>
</evidence>
<dbReference type="Gene3D" id="4.10.280.10">
    <property type="entry name" value="Helix-loop-helix DNA-binding domain"/>
    <property type="match status" value="1"/>
</dbReference>
<keyword evidence="5" id="KW-0175">Coiled coil</keyword>
<feature type="domain" description="BHLH" evidence="6">
    <location>
        <begin position="11"/>
        <end position="66"/>
    </location>
</feature>
<proteinExistence type="predicted"/>
<name>A0A8B8JMD4_ABRPR</name>
<gene>
    <name evidence="8" type="primary">LOC113847616</name>
</gene>
<organism evidence="7 8">
    <name type="scientific">Abrus precatorius</name>
    <name type="common">Indian licorice</name>
    <name type="synonym">Glycine abrus</name>
    <dbReference type="NCBI Taxonomy" id="3816"/>
    <lineage>
        <taxon>Eukaryota</taxon>
        <taxon>Viridiplantae</taxon>
        <taxon>Streptophyta</taxon>
        <taxon>Embryophyta</taxon>
        <taxon>Tracheophyta</taxon>
        <taxon>Spermatophyta</taxon>
        <taxon>Magnoliopsida</taxon>
        <taxon>eudicotyledons</taxon>
        <taxon>Gunneridae</taxon>
        <taxon>Pentapetalae</taxon>
        <taxon>rosids</taxon>
        <taxon>fabids</taxon>
        <taxon>Fabales</taxon>
        <taxon>Fabaceae</taxon>
        <taxon>Papilionoideae</taxon>
        <taxon>50 kb inversion clade</taxon>
        <taxon>NPAAA clade</taxon>
        <taxon>indigoferoid/millettioid clade</taxon>
        <taxon>Abreae</taxon>
        <taxon>Abrus</taxon>
    </lineage>
</organism>
<evidence type="ECO:0000259" key="6">
    <source>
        <dbReference type="PROSITE" id="PS50888"/>
    </source>
</evidence>
<dbReference type="AlphaFoldDB" id="A0A8B8JMD4"/>
<reference evidence="8" key="2">
    <citation type="submission" date="2025-08" db="UniProtKB">
        <authorList>
            <consortium name="RefSeq"/>
        </authorList>
    </citation>
    <scope>IDENTIFICATION</scope>
    <source>
        <tissue evidence="8">Young leaves</tissue>
    </source>
</reference>
<dbReference type="SUPFAM" id="SSF47459">
    <property type="entry name" value="HLH, helix-loop-helix DNA-binding domain"/>
    <property type="match status" value="1"/>
</dbReference>
<evidence type="ECO:0000313" key="7">
    <source>
        <dbReference type="Proteomes" id="UP000694853"/>
    </source>
</evidence>
<dbReference type="GO" id="GO:0000981">
    <property type="term" value="F:DNA-binding transcription factor activity, RNA polymerase II-specific"/>
    <property type="evidence" value="ECO:0007669"/>
    <property type="project" value="TreeGrafter"/>
</dbReference>
<dbReference type="InterPro" id="IPR011598">
    <property type="entry name" value="bHLH_dom"/>
</dbReference>
<dbReference type="FunFam" id="4.10.280.10:FF:000146">
    <property type="entry name" value="Transcription factor bHLH162"/>
    <property type="match status" value="1"/>
</dbReference>
<dbReference type="OrthoDB" id="1870484at2759"/>
<dbReference type="KEGG" id="aprc:113847616"/>
<dbReference type="GeneID" id="113847616"/>